<evidence type="ECO:0000313" key="4">
    <source>
        <dbReference type="EMBL" id="MEJ5195791.1"/>
    </source>
</evidence>
<feature type="chain" id="PRO_5044269199" evidence="2">
    <location>
        <begin position="29"/>
        <end position="172"/>
    </location>
</feature>
<organism evidence="4 5">
    <name type="scientific">Faecalibacterium wellingii</name>
    <dbReference type="NCBI Taxonomy" id="2929491"/>
    <lineage>
        <taxon>Bacteria</taxon>
        <taxon>Bacillati</taxon>
        <taxon>Bacillota</taxon>
        <taxon>Clostridia</taxon>
        <taxon>Eubacteriales</taxon>
        <taxon>Oscillospiraceae</taxon>
        <taxon>Faecalibacterium</taxon>
    </lineage>
</organism>
<sequence>MTRLKRFKTGLFTITLGMVLVGASFALADDKAVAEGIIPPKELNETTAILAPSVAIAENEPTTQPEEWIDAVATAYCPCEICCGKWALNRPDGIVYTASGAIAEEGVTIAADWSVYSPGTILYIEGIGERTVQDRGGAISGQKIDVFFNNHEDALHFGRQEIRIKVISDTER</sequence>
<evidence type="ECO:0000313" key="5">
    <source>
        <dbReference type="Proteomes" id="UP001373196"/>
    </source>
</evidence>
<evidence type="ECO:0000259" key="3">
    <source>
        <dbReference type="Pfam" id="PF06725"/>
    </source>
</evidence>
<evidence type="ECO:0000256" key="1">
    <source>
        <dbReference type="ARBA" id="ARBA00022729"/>
    </source>
</evidence>
<dbReference type="CDD" id="cd14667">
    <property type="entry name" value="3D_containing_proteins"/>
    <property type="match status" value="1"/>
</dbReference>
<dbReference type="InterPro" id="IPR059180">
    <property type="entry name" value="3D_YorM"/>
</dbReference>
<dbReference type="SUPFAM" id="SSF50685">
    <property type="entry name" value="Barwin-like endoglucanases"/>
    <property type="match status" value="1"/>
</dbReference>
<feature type="domain" description="3D" evidence="3">
    <location>
        <begin position="108"/>
        <end position="167"/>
    </location>
</feature>
<dbReference type="InterPro" id="IPR036908">
    <property type="entry name" value="RlpA-like_sf"/>
</dbReference>
<accession>A0AB35Y326</accession>
<reference evidence="4" key="1">
    <citation type="submission" date="2024-03" db="EMBL/GenBank/DDBJ databases">
        <authorList>
            <person name="Plomp N."/>
            <person name="Harmsen H.J."/>
        </authorList>
    </citation>
    <scope>NUCLEOTIDE SEQUENCE</scope>
    <source>
        <strain evidence="4">HTF-128</strain>
    </source>
</reference>
<dbReference type="InterPro" id="IPR010611">
    <property type="entry name" value="3D_dom"/>
</dbReference>
<evidence type="ECO:0000256" key="2">
    <source>
        <dbReference type="SAM" id="SignalP"/>
    </source>
</evidence>
<dbReference type="PANTHER" id="PTHR39160:SF4">
    <property type="entry name" value="RESUSCITATION-PROMOTING FACTOR RPFB"/>
    <property type="match status" value="1"/>
</dbReference>
<gene>
    <name evidence="4" type="ORF">WF834_06295</name>
</gene>
<dbReference type="GO" id="GO:0019867">
    <property type="term" value="C:outer membrane"/>
    <property type="evidence" value="ECO:0007669"/>
    <property type="project" value="InterPro"/>
</dbReference>
<comment type="caution">
    <text evidence="4">The sequence shown here is derived from an EMBL/GenBank/DDBJ whole genome shotgun (WGS) entry which is preliminary data.</text>
</comment>
<proteinExistence type="predicted"/>
<name>A0AB35Y326_9FIRM</name>
<protein>
    <submittedName>
        <fullName evidence="4">3D domain-containing protein</fullName>
    </submittedName>
</protein>
<dbReference type="Gene3D" id="2.40.40.10">
    <property type="entry name" value="RlpA-like domain"/>
    <property type="match status" value="1"/>
</dbReference>
<dbReference type="Proteomes" id="UP001373196">
    <property type="component" value="Unassembled WGS sequence"/>
</dbReference>
<dbReference type="GO" id="GO:0009254">
    <property type="term" value="P:peptidoglycan turnover"/>
    <property type="evidence" value="ECO:0007669"/>
    <property type="project" value="InterPro"/>
</dbReference>
<dbReference type="RefSeq" id="WP_339395274.1">
    <property type="nucleotide sequence ID" value="NZ_JBBFGL010000005.1"/>
</dbReference>
<feature type="signal peptide" evidence="2">
    <location>
        <begin position="1"/>
        <end position="28"/>
    </location>
</feature>
<dbReference type="Pfam" id="PF06725">
    <property type="entry name" value="3D"/>
    <property type="match status" value="1"/>
</dbReference>
<dbReference type="PANTHER" id="PTHR39160">
    <property type="entry name" value="CELL WALL-BINDING PROTEIN YOCH"/>
    <property type="match status" value="1"/>
</dbReference>
<keyword evidence="1 2" id="KW-0732">Signal</keyword>
<dbReference type="EMBL" id="JBBFGL010000005">
    <property type="protein sequence ID" value="MEJ5195791.1"/>
    <property type="molecule type" value="Genomic_DNA"/>
</dbReference>
<dbReference type="AlphaFoldDB" id="A0AB35Y326"/>
<dbReference type="GO" id="GO:0004553">
    <property type="term" value="F:hydrolase activity, hydrolyzing O-glycosyl compounds"/>
    <property type="evidence" value="ECO:0007669"/>
    <property type="project" value="InterPro"/>
</dbReference>
<dbReference type="InterPro" id="IPR051933">
    <property type="entry name" value="Resuscitation_pf_RpfB"/>
</dbReference>